<keyword evidence="1" id="KW-0472">Membrane</keyword>
<name>A0A4R2R356_9PSEU</name>
<evidence type="ECO:0000313" key="3">
    <source>
        <dbReference type="Proteomes" id="UP000294911"/>
    </source>
</evidence>
<dbReference type="AlphaFoldDB" id="A0A4R2R356"/>
<accession>A0A4R2R356</accession>
<keyword evidence="3" id="KW-1185">Reference proteome</keyword>
<sequence>MDTKIAAVDTRTFGWVPTIAAAVVLLALLALGLFG</sequence>
<dbReference type="Proteomes" id="UP000294911">
    <property type="component" value="Unassembled WGS sequence"/>
</dbReference>
<dbReference type="EMBL" id="SLXQ01000001">
    <property type="protein sequence ID" value="TCP56264.1"/>
    <property type="molecule type" value="Genomic_DNA"/>
</dbReference>
<evidence type="ECO:0000256" key="1">
    <source>
        <dbReference type="SAM" id="Phobius"/>
    </source>
</evidence>
<feature type="transmembrane region" description="Helical" evidence="1">
    <location>
        <begin position="12"/>
        <end position="34"/>
    </location>
</feature>
<protein>
    <submittedName>
        <fullName evidence="2">Uncharacterized protein</fullName>
    </submittedName>
</protein>
<proteinExistence type="predicted"/>
<reference evidence="2 3" key="1">
    <citation type="submission" date="2019-03" db="EMBL/GenBank/DDBJ databases">
        <title>Genomic Encyclopedia of Type Strains, Phase IV (KMG-IV): sequencing the most valuable type-strain genomes for metagenomic binning, comparative biology and taxonomic classification.</title>
        <authorList>
            <person name="Goeker M."/>
        </authorList>
    </citation>
    <scope>NUCLEOTIDE SEQUENCE [LARGE SCALE GENOMIC DNA]</scope>
    <source>
        <strain evidence="2 3">DSM 45765</strain>
    </source>
</reference>
<evidence type="ECO:0000313" key="2">
    <source>
        <dbReference type="EMBL" id="TCP56264.1"/>
    </source>
</evidence>
<keyword evidence="1" id="KW-1133">Transmembrane helix</keyword>
<gene>
    <name evidence="2" type="ORF">EV191_101205</name>
</gene>
<comment type="caution">
    <text evidence="2">The sequence shown here is derived from an EMBL/GenBank/DDBJ whole genome shotgun (WGS) entry which is preliminary data.</text>
</comment>
<keyword evidence="1" id="KW-0812">Transmembrane</keyword>
<organism evidence="2 3">
    <name type="scientific">Tamaricihabitans halophyticus</name>
    <dbReference type="NCBI Taxonomy" id="1262583"/>
    <lineage>
        <taxon>Bacteria</taxon>
        <taxon>Bacillati</taxon>
        <taxon>Actinomycetota</taxon>
        <taxon>Actinomycetes</taxon>
        <taxon>Pseudonocardiales</taxon>
        <taxon>Pseudonocardiaceae</taxon>
        <taxon>Tamaricihabitans</taxon>
    </lineage>
</organism>